<gene>
    <name evidence="4" type="ORF">MOV92_10455</name>
</gene>
<evidence type="ECO:0000259" key="2">
    <source>
        <dbReference type="Pfam" id="PF09722"/>
    </source>
</evidence>
<feature type="region of interest" description="Disordered" evidence="1">
    <location>
        <begin position="1"/>
        <end position="59"/>
    </location>
</feature>
<dbReference type="InterPro" id="IPR024467">
    <property type="entry name" value="Xre/MbcA/ParS-like_toxin-bd"/>
</dbReference>
<evidence type="ECO:0000259" key="3">
    <source>
        <dbReference type="Pfam" id="PF20432"/>
    </source>
</evidence>
<dbReference type="Pfam" id="PF20432">
    <property type="entry name" value="Xre-like-HTH"/>
    <property type="match status" value="1"/>
</dbReference>
<dbReference type="RefSeq" id="WP_222837595.1">
    <property type="nucleotide sequence ID" value="NZ_CP011131.1"/>
</dbReference>
<proteinExistence type="predicted"/>
<protein>
    <submittedName>
        <fullName evidence="4">MbcA/ParS/Xre antitoxin family protein</fullName>
    </submittedName>
</protein>
<evidence type="ECO:0000256" key="1">
    <source>
        <dbReference type="SAM" id="MobiDB-lite"/>
    </source>
</evidence>
<feature type="domain" description="Antitoxin Xre/MbcA/ParS-like toxin-binding" evidence="2">
    <location>
        <begin position="169"/>
        <end position="210"/>
    </location>
</feature>
<sequence>MSKAAKTPPPAKAGTKPTAKSAGRGKPALRESRLDAQEHAYPKLARNKHGASVKEPSPLQAYNSAPATLNGYVAYLRSASPLQRVEAEREGVPAQVVKHMATSMDLSAVRMFNILGIAKATAESKAAQHARITGASGQAALGVMHLLGIAEAMLKDSTAPDARDFDWAKWLGSWIEQPQAALGGQKPADLLDTPTGLSVVARLLGSLESGAYQ</sequence>
<name>A0ABY3XJ05_9GAMM</name>
<organism evidence="4 5">
    <name type="scientific">Lysobacter gummosus</name>
    <dbReference type="NCBI Taxonomy" id="262324"/>
    <lineage>
        <taxon>Bacteria</taxon>
        <taxon>Pseudomonadati</taxon>
        <taxon>Pseudomonadota</taxon>
        <taxon>Gammaproteobacteria</taxon>
        <taxon>Lysobacterales</taxon>
        <taxon>Lysobacteraceae</taxon>
        <taxon>Lysobacter</taxon>
    </lineage>
</organism>
<accession>A0ABY3XJ05</accession>
<keyword evidence="5" id="KW-1185">Reference proteome</keyword>
<reference evidence="4 5" key="1">
    <citation type="submission" date="2022-03" db="EMBL/GenBank/DDBJ databases">
        <title>Complete genome sequence of Lysobacter capsici VKM B-2533 and Lysobacter gummosus 10.1.1, promising sources of lytic agents.</title>
        <authorList>
            <person name="Tarlachkov S.V."/>
            <person name="Kudryakova I.V."/>
            <person name="Afoshin A.S."/>
            <person name="Leontyevskaya E.A."/>
            <person name="Leontyevskaya N.V."/>
        </authorList>
    </citation>
    <scope>NUCLEOTIDE SEQUENCE [LARGE SCALE GENOMIC DNA]</scope>
    <source>
        <strain evidence="4 5">10.1.1</strain>
    </source>
</reference>
<dbReference type="EMBL" id="CP093547">
    <property type="protein sequence ID" value="UNP31633.1"/>
    <property type="molecule type" value="Genomic_DNA"/>
</dbReference>
<feature type="compositionally biased region" description="Low complexity" evidence="1">
    <location>
        <begin position="1"/>
        <end position="22"/>
    </location>
</feature>
<evidence type="ECO:0000313" key="5">
    <source>
        <dbReference type="Proteomes" id="UP000829194"/>
    </source>
</evidence>
<dbReference type="Pfam" id="PF09722">
    <property type="entry name" value="Xre_MbcA_ParS_C"/>
    <property type="match status" value="1"/>
</dbReference>
<dbReference type="Proteomes" id="UP000829194">
    <property type="component" value="Chromosome"/>
</dbReference>
<dbReference type="InterPro" id="IPR046847">
    <property type="entry name" value="Xre-like_HTH"/>
</dbReference>
<feature type="domain" description="Antitoxin Xre-like helix-turn-helix" evidence="3">
    <location>
        <begin position="84"/>
        <end position="141"/>
    </location>
</feature>
<evidence type="ECO:0000313" key="4">
    <source>
        <dbReference type="EMBL" id="UNP31633.1"/>
    </source>
</evidence>
<feature type="compositionally biased region" description="Basic and acidic residues" evidence="1">
    <location>
        <begin position="28"/>
        <end position="41"/>
    </location>
</feature>